<dbReference type="Proteomes" id="UP000050867">
    <property type="component" value="Unassembled WGS sequence"/>
</dbReference>
<proteinExistence type="predicted"/>
<accession>A0A0T6LQ08</accession>
<organism evidence="1 2">
    <name type="scientific">Wenjunlia vitaminophila</name>
    <name type="common">Streptomyces vitaminophilus</name>
    <dbReference type="NCBI Taxonomy" id="76728"/>
    <lineage>
        <taxon>Bacteria</taxon>
        <taxon>Bacillati</taxon>
        <taxon>Actinomycetota</taxon>
        <taxon>Actinomycetes</taxon>
        <taxon>Kitasatosporales</taxon>
        <taxon>Streptomycetaceae</taxon>
        <taxon>Wenjunlia</taxon>
    </lineage>
</organism>
<evidence type="ECO:0000313" key="1">
    <source>
        <dbReference type="EMBL" id="KRV48203.1"/>
    </source>
</evidence>
<evidence type="ECO:0000313" key="2">
    <source>
        <dbReference type="Proteomes" id="UP000050867"/>
    </source>
</evidence>
<reference evidence="1 2" key="1">
    <citation type="submission" date="2015-10" db="EMBL/GenBank/DDBJ databases">
        <title>Draft genome sequence of pyrrolomycin-producing Streptomyces vitaminophilus.</title>
        <authorList>
            <person name="Graham D.E."/>
            <person name="Mahan K.M."/>
            <person name="Klingeman D.M."/>
            <person name="Hettich R.L."/>
            <person name="Parry R.J."/>
        </authorList>
    </citation>
    <scope>NUCLEOTIDE SEQUENCE [LARGE SCALE GENOMIC DNA]</scope>
    <source>
        <strain evidence="1 2">ATCC 31673</strain>
    </source>
</reference>
<comment type="caution">
    <text evidence="1">The sequence shown here is derived from an EMBL/GenBank/DDBJ whole genome shotgun (WGS) entry which is preliminary data.</text>
</comment>
<dbReference type="STRING" id="76728.AQ490_26400"/>
<keyword evidence="2" id="KW-1185">Reference proteome</keyword>
<name>A0A0T6LQ08_WENVI</name>
<dbReference type="EMBL" id="LLZU01000028">
    <property type="protein sequence ID" value="KRV48203.1"/>
    <property type="molecule type" value="Genomic_DNA"/>
</dbReference>
<dbReference type="AlphaFoldDB" id="A0A0T6LQ08"/>
<protein>
    <submittedName>
        <fullName evidence="1">Uncharacterized protein</fullName>
    </submittedName>
</protein>
<dbReference type="OrthoDB" id="3175606at2"/>
<sequence>MDLVVIKDLLGHAHLGVTATVHTYVRLRLQRRAIDTLSNVLRAPTPSATELGDGDELPLCAEVIRQSCRQGAQKPRQSDSGGTC</sequence>
<gene>
    <name evidence="1" type="ORF">AQ490_26400</name>
</gene>